<dbReference type="Proteomes" id="UP000291236">
    <property type="component" value="Chromosome"/>
</dbReference>
<feature type="transmembrane region" description="Helical" evidence="1">
    <location>
        <begin position="56"/>
        <end position="75"/>
    </location>
</feature>
<protein>
    <submittedName>
        <fullName evidence="2">Uncharacterized protein</fullName>
    </submittedName>
</protein>
<feature type="transmembrane region" description="Helical" evidence="1">
    <location>
        <begin position="87"/>
        <end position="107"/>
    </location>
</feature>
<dbReference type="RefSeq" id="WP_130606073.1">
    <property type="nucleotide sequence ID" value="NZ_AP019368.1"/>
</dbReference>
<dbReference type="KEGG" id="sbf:JCM31447_04440"/>
<feature type="transmembrane region" description="Helical" evidence="1">
    <location>
        <begin position="119"/>
        <end position="142"/>
    </location>
</feature>
<evidence type="ECO:0000313" key="3">
    <source>
        <dbReference type="Proteomes" id="UP000291236"/>
    </source>
</evidence>
<reference evidence="2 3" key="1">
    <citation type="submission" date="2018-12" db="EMBL/GenBank/DDBJ databases">
        <title>Rubrispira sanarue gen. nov., sp., nov., a member of the order Silvanigrellales, isolated from a brackish lake in Hamamatsu Japan.</title>
        <authorList>
            <person name="Maejima Y."/>
            <person name="Iino T."/>
            <person name="Muraguchi Y."/>
            <person name="Fukuda K."/>
            <person name="Nojiri H."/>
            <person name="Ohkuma M."/>
            <person name="Moriuchi R."/>
            <person name="Dohra H."/>
            <person name="Kimbara K."/>
            <person name="Shintani M."/>
        </authorList>
    </citation>
    <scope>NUCLEOTIDE SEQUENCE [LARGE SCALE GENOMIC DNA]</scope>
    <source>
        <strain evidence="2 3">RF1110005</strain>
    </source>
</reference>
<sequence>MQRTKLLLIGLGFFWIFAWSVFGSILGSRIEIMSATNADPAWLIGWQRTLLRSAHAHMNLMGITTVLIGLTLSHLKTYFSQKYANLFIIINTISIPIFGLGIVLQAFNPNTNGTISPVTAIAALGGILYIISIGIWSALFIFSAMKK</sequence>
<gene>
    <name evidence="2" type="ORF">JCM31447_04440</name>
</gene>
<keyword evidence="1" id="KW-0472">Membrane</keyword>
<evidence type="ECO:0000256" key="1">
    <source>
        <dbReference type="SAM" id="Phobius"/>
    </source>
</evidence>
<evidence type="ECO:0000313" key="2">
    <source>
        <dbReference type="EMBL" id="BBH52007.1"/>
    </source>
</evidence>
<organism evidence="2 3">
    <name type="scientific">Fluviispira sanaruensis</name>
    <dbReference type="NCBI Taxonomy" id="2493639"/>
    <lineage>
        <taxon>Bacteria</taxon>
        <taxon>Pseudomonadati</taxon>
        <taxon>Bdellovibrionota</taxon>
        <taxon>Oligoflexia</taxon>
        <taxon>Silvanigrellales</taxon>
        <taxon>Silvanigrellaceae</taxon>
        <taxon>Fluviispira</taxon>
    </lineage>
</organism>
<keyword evidence="1" id="KW-0812">Transmembrane</keyword>
<dbReference type="OrthoDB" id="5296844at2"/>
<dbReference type="AlphaFoldDB" id="A0A4V0P251"/>
<dbReference type="EMBL" id="AP019368">
    <property type="protein sequence ID" value="BBH52007.1"/>
    <property type="molecule type" value="Genomic_DNA"/>
</dbReference>
<accession>A0A4V0P251</accession>
<keyword evidence="3" id="KW-1185">Reference proteome</keyword>
<name>A0A4V0P251_FLUSA</name>
<proteinExistence type="predicted"/>
<keyword evidence="1" id="KW-1133">Transmembrane helix</keyword>